<comment type="subcellular location">
    <subcellularLocation>
        <location evidence="1">Cell membrane</location>
        <topology evidence="1">Multi-pass membrane protein</topology>
    </subcellularLocation>
</comment>
<feature type="transmembrane region" description="Helical" evidence="10">
    <location>
        <begin position="131"/>
        <end position="153"/>
    </location>
</feature>
<dbReference type="InterPro" id="IPR011527">
    <property type="entry name" value="ABC1_TM_dom"/>
</dbReference>
<dbReference type="InterPro" id="IPR027417">
    <property type="entry name" value="P-loop_NTPase"/>
</dbReference>
<feature type="transmembrane region" description="Helical" evidence="10">
    <location>
        <begin position="936"/>
        <end position="957"/>
    </location>
</feature>
<dbReference type="RefSeq" id="WP_328857632.1">
    <property type="nucleotide sequence ID" value="NZ_CP108021.1"/>
</dbReference>
<dbReference type="PROSITE" id="PS50929">
    <property type="entry name" value="ABC_TM1F"/>
    <property type="match status" value="2"/>
</dbReference>
<feature type="transmembrane region" description="Helical" evidence="10">
    <location>
        <begin position="751"/>
        <end position="773"/>
    </location>
</feature>
<dbReference type="GO" id="GO:0016887">
    <property type="term" value="F:ATP hydrolysis activity"/>
    <property type="evidence" value="ECO:0007669"/>
    <property type="project" value="InterPro"/>
</dbReference>
<dbReference type="Gene3D" id="1.20.1560.10">
    <property type="entry name" value="ABC transporter type 1, transmembrane domain"/>
    <property type="match status" value="2"/>
</dbReference>
<evidence type="ECO:0000256" key="9">
    <source>
        <dbReference type="ARBA" id="ARBA00061644"/>
    </source>
</evidence>
<dbReference type="Pfam" id="PF00664">
    <property type="entry name" value="ABC_membrane"/>
    <property type="match status" value="2"/>
</dbReference>
<dbReference type="InterPro" id="IPR003439">
    <property type="entry name" value="ABC_transporter-like_ATP-bd"/>
</dbReference>
<keyword evidence="3" id="KW-1003">Cell membrane</keyword>
<dbReference type="Proteomes" id="UP001432128">
    <property type="component" value="Chromosome"/>
</dbReference>
<feature type="transmembrane region" description="Helical" evidence="10">
    <location>
        <begin position="853"/>
        <end position="871"/>
    </location>
</feature>
<dbReference type="GO" id="GO:0034040">
    <property type="term" value="F:ATPase-coupled lipid transmembrane transporter activity"/>
    <property type="evidence" value="ECO:0007669"/>
    <property type="project" value="TreeGrafter"/>
</dbReference>
<feature type="transmembrane region" description="Helical" evidence="10">
    <location>
        <begin position="823"/>
        <end position="847"/>
    </location>
</feature>
<keyword evidence="14" id="KW-1185">Reference proteome</keyword>
<dbReference type="PROSITE" id="PS00211">
    <property type="entry name" value="ABC_TRANSPORTER_1"/>
    <property type="match status" value="1"/>
</dbReference>
<feature type="domain" description="ABC transmembrane type-1" evidence="12">
    <location>
        <begin position="715"/>
        <end position="996"/>
    </location>
</feature>
<dbReference type="InterPro" id="IPR003593">
    <property type="entry name" value="AAA+_ATPase"/>
</dbReference>
<name>A0AAU4K2G8_9NOCA</name>
<dbReference type="FunFam" id="3.40.50.300:FF:000299">
    <property type="entry name" value="ABC transporter ATP-binding protein/permease"/>
    <property type="match status" value="1"/>
</dbReference>
<dbReference type="InterPro" id="IPR039421">
    <property type="entry name" value="Type_1_exporter"/>
</dbReference>
<dbReference type="SMART" id="SM00382">
    <property type="entry name" value="AAA"/>
    <property type="match status" value="2"/>
</dbReference>
<reference evidence="13 14" key="1">
    <citation type="submission" date="2022-10" db="EMBL/GenBank/DDBJ databases">
        <title>The complete genomes of actinobacterial strains from the NBC collection.</title>
        <authorList>
            <person name="Joergensen T.S."/>
            <person name="Alvarez Arevalo M."/>
            <person name="Sterndorff E.B."/>
            <person name="Faurdal D."/>
            <person name="Vuksanovic O."/>
            <person name="Mourched A.-S."/>
            <person name="Charusanti P."/>
            <person name="Shaw S."/>
            <person name="Blin K."/>
            <person name="Weber T."/>
        </authorList>
    </citation>
    <scope>NUCLEOTIDE SEQUENCE [LARGE SCALE GENOMIC DNA]</scope>
    <source>
        <strain evidence="13 14">NBC_00319</strain>
    </source>
</reference>
<dbReference type="PANTHER" id="PTHR24221:SF629">
    <property type="entry name" value="MULTIDRUG EFFLUX ATP-BINDING_PERMEASE PROTEIN RV0194"/>
    <property type="match status" value="1"/>
</dbReference>
<evidence type="ECO:0000256" key="1">
    <source>
        <dbReference type="ARBA" id="ARBA00004651"/>
    </source>
</evidence>
<evidence type="ECO:0000256" key="4">
    <source>
        <dbReference type="ARBA" id="ARBA00022692"/>
    </source>
</evidence>
<keyword evidence="6 13" id="KW-0067">ATP-binding</keyword>
<feature type="transmembrane region" description="Helical" evidence="10">
    <location>
        <begin position="61"/>
        <end position="78"/>
    </location>
</feature>
<feature type="domain" description="ABC transporter" evidence="11">
    <location>
        <begin position="1047"/>
        <end position="1282"/>
    </location>
</feature>
<dbReference type="GO" id="GO:0140359">
    <property type="term" value="F:ABC-type transporter activity"/>
    <property type="evidence" value="ECO:0007669"/>
    <property type="project" value="InterPro"/>
</dbReference>
<dbReference type="CDD" id="cd18546">
    <property type="entry name" value="ABC_6TM_Rv0194_D2_like"/>
    <property type="match status" value="1"/>
</dbReference>
<feature type="transmembrane region" description="Helical" evidence="10">
    <location>
        <begin position="272"/>
        <end position="295"/>
    </location>
</feature>
<dbReference type="Pfam" id="PF00005">
    <property type="entry name" value="ABC_tran"/>
    <property type="match status" value="2"/>
</dbReference>
<evidence type="ECO:0000256" key="3">
    <source>
        <dbReference type="ARBA" id="ARBA00022475"/>
    </source>
</evidence>
<dbReference type="Gene3D" id="3.40.50.300">
    <property type="entry name" value="P-loop containing nucleotide triphosphate hydrolases"/>
    <property type="match status" value="2"/>
</dbReference>
<dbReference type="InterPro" id="IPR036640">
    <property type="entry name" value="ABC1_TM_sf"/>
</dbReference>
<feature type="transmembrane region" description="Helical" evidence="10">
    <location>
        <begin position="963"/>
        <end position="982"/>
    </location>
</feature>
<dbReference type="EMBL" id="CP108021">
    <property type="protein sequence ID" value="WUM20260.1"/>
    <property type="molecule type" value="Genomic_DNA"/>
</dbReference>
<sequence length="1295" mass="136449">MRSGWVARLARECLHNRTLVTVTLTVTVIGVAIDLGVPLIAKAAIDTATRTASHGFSIDTLAVMLAIAGVVRFGSAYLRRLTAGRLSLNVQNTLRLSLLRTLLRLDGTAQDQIVTGQVVSRSISDLQLVQGLLAMVPLSIGALLQVVLAFGIMAYLSPLLTVVALLVIPAIAVVAFRTRKALFAATWSAQQSAADVAQHVEETVTGVRVVKGFGQEDRSVDELVGHGRRLFAQRMRAARINSRFTPTMNAIPQIALVAVIALGGYLTARGDITVGTFLAFATYITTMTGLARLLTNLIVSAQLARAAVERVYDVIDHPTDPALANTGRLSPGPVGLHAHDLRFTFPDGTPLFSGVDLDIAAGECVAVVGPPGSGKSTLAALIGGIYRPDSGDLDLTVSVVGAHAGTGRTRHPLADLAPDSAREHVGIVFDEPFLYSDTIAANIGLGPGSDRDHGEDGRDGSVRTRIEAAARRAAAHDFIAALPDGYDTVVGERGLTLSGGQRQRIALARAFFADPPLLVLDDATSAVDATTEAAILGSLRSTGDRTLVLVAHRPSTLTVADRVVVLDEGRVIDSGTPAELDERCPLFRALMSPAAPVVAHTDEVQPTDADERVVDPTALWPDDPEVSADTDTLDPAAHQAGLGAPRVAPARVGRRGGGGVSGALGSMPATPALLRAVDALPPADEDPDVDVDRARRHDPSFSLRGLLRPVRLLLAVAIGAIAIDTLVGLAFPSLARVGVNASTADHLDNLLVASIAGLGLVAIGWVALSVVTITSTRAGERILFTLRVRSYAHLQRLGLDYYERELSGRIMTRMTTDIDALSSFLQTGLSTAVISVLTIVGVAVALVLTDPTLGAVMLIVFPPLIVATVVFQRVSSRAYTRSRELVSVVNADFQENVSGLRTTLLYRNAERADERFAGRAGEYVAARMVSQRAISLYFPFISLMSDLATAGVVAIGARQVLDGSAGPGTLVAFVLYLGMLFAPVQQLSQVFDGYQQAVVGLRRIGDLLRTPSSVITPDGDMSEGDRSDGDGIVDREDIAPLRFDGHAELDAVGFRYAGASSDALGRVSLDIPAGTSLALVGETGAGKSTIVKLLARFYDPTTGSVRMDGTDIRSHPLAAYRARLGVVPQEPHLFTGTIASNIAYGRPGASRADVVAAATAVGATQMIARQRGGMLHRVGERGQGLSAGQRQLIALARAELVDPDLLLLDEATATLDQATEAQVLDASRRLTRARTSVIVAHRLATAARADRIAVVSSGAVIELGTHDELLALDGKYRELWDNGMATADPVSNGRH</sequence>
<evidence type="ECO:0000256" key="8">
    <source>
        <dbReference type="ARBA" id="ARBA00023136"/>
    </source>
</evidence>
<dbReference type="PANTHER" id="PTHR24221">
    <property type="entry name" value="ATP-BINDING CASSETTE SUB-FAMILY B"/>
    <property type="match status" value="1"/>
</dbReference>
<dbReference type="GO" id="GO:0005524">
    <property type="term" value="F:ATP binding"/>
    <property type="evidence" value="ECO:0007669"/>
    <property type="project" value="UniProtKB-KW"/>
</dbReference>
<dbReference type="PROSITE" id="PS50893">
    <property type="entry name" value="ABC_TRANSPORTER_2"/>
    <property type="match status" value="2"/>
</dbReference>
<evidence type="ECO:0000313" key="14">
    <source>
        <dbReference type="Proteomes" id="UP001432128"/>
    </source>
</evidence>
<feature type="transmembrane region" description="Helical" evidence="10">
    <location>
        <begin position="712"/>
        <end position="731"/>
    </location>
</feature>
<feature type="transmembrane region" description="Helical" evidence="10">
    <location>
        <begin position="159"/>
        <end position="176"/>
    </location>
</feature>
<comment type="similarity">
    <text evidence="9">Belongs to the ABC transporter superfamily. Lipid exporter (TC 3.A.1.106) family.</text>
</comment>
<evidence type="ECO:0000256" key="5">
    <source>
        <dbReference type="ARBA" id="ARBA00022741"/>
    </source>
</evidence>
<evidence type="ECO:0000256" key="7">
    <source>
        <dbReference type="ARBA" id="ARBA00022989"/>
    </source>
</evidence>
<organism evidence="13 14">
    <name type="scientific">Williamsia herbipolensis</name>
    <dbReference type="NCBI Taxonomy" id="1603258"/>
    <lineage>
        <taxon>Bacteria</taxon>
        <taxon>Bacillati</taxon>
        <taxon>Actinomycetota</taxon>
        <taxon>Actinomycetes</taxon>
        <taxon>Mycobacteriales</taxon>
        <taxon>Nocardiaceae</taxon>
        <taxon>Williamsia</taxon>
    </lineage>
</organism>
<feature type="domain" description="ABC transporter" evidence="11">
    <location>
        <begin position="336"/>
        <end position="593"/>
    </location>
</feature>
<keyword evidence="5" id="KW-0547">Nucleotide-binding</keyword>
<dbReference type="CDD" id="cd18543">
    <property type="entry name" value="ABC_6TM_Rv0194_D1_like"/>
    <property type="match status" value="1"/>
</dbReference>
<dbReference type="SUPFAM" id="SSF52540">
    <property type="entry name" value="P-loop containing nucleoside triphosphate hydrolases"/>
    <property type="match status" value="2"/>
</dbReference>
<dbReference type="KEGG" id="whr:OG579_21730"/>
<feature type="domain" description="ABC transmembrane type-1" evidence="12">
    <location>
        <begin position="27"/>
        <end position="303"/>
    </location>
</feature>
<evidence type="ECO:0000256" key="2">
    <source>
        <dbReference type="ARBA" id="ARBA00022448"/>
    </source>
</evidence>
<evidence type="ECO:0000259" key="12">
    <source>
        <dbReference type="PROSITE" id="PS50929"/>
    </source>
</evidence>
<keyword evidence="8 10" id="KW-0472">Membrane</keyword>
<gene>
    <name evidence="13" type="ORF">OG579_21730</name>
</gene>
<dbReference type="GO" id="GO:0005886">
    <property type="term" value="C:plasma membrane"/>
    <property type="evidence" value="ECO:0007669"/>
    <property type="project" value="UniProtKB-SubCell"/>
</dbReference>
<dbReference type="SUPFAM" id="SSF90123">
    <property type="entry name" value="ABC transporter transmembrane region"/>
    <property type="match status" value="2"/>
</dbReference>
<evidence type="ECO:0000256" key="6">
    <source>
        <dbReference type="ARBA" id="ARBA00022840"/>
    </source>
</evidence>
<evidence type="ECO:0000313" key="13">
    <source>
        <dbReference type="EMBL" id="WUM20260.1"/>
    </source>
</evidence>
<accession>A0AAU4K2G8</accession>
<dbReference type="InterPro" id="IPR017871">
    <property type="entry name" value="ABC_transporter-like_CS"/>
</dbReference>
<keyword evidence="4 10" id="KW-0812">Transmembrane</keyword>
<feature type="transmembrane region" description="Helical" evidence="10">
    <location>
        <begin position="20"/>
        <end position="41"/>
    </location>
</feature>
<evidence type="ECO:0000256" key="10">
    <source>
        <dbReference type="SAM" id="Phobius"/>
    </source>
</evidence>
<keyword evidence="7 10" id="KW-1133">Transmembrane helix</keyword>
<protein>
    <submittedName>
        <fullName evidence="13">ABC transporter ATP-binding protein/permease</fullName>
    </submittedName>
</protein>
<feature type="transmembrane region" description="Helical" evidence="10">
    <location>
        <begin position="244"/>
        <end position="266"/>
    </location>
</feature>
<keyword evidence="2" id="KW-0813">Transport</keyword>
<proteinExistence type="inferred from homology"/>
<evidence type="ECO:0000259" key="11">
    <source>
        <dbReference type="PROSITE" id="PS50893"/>
    </source>
</evidence>